<dbReference type="PRINTS" id="PR00113">
    <property type="entry name" value="ALKPHPHTASE"/>
</dbReference>
<keyword evidence="2" id="KW-0597">Phosphoprotein</keyword>
<protein>
    <submittedName>
        <fullName evidence="12">Alkaline phosphatase</fullName>
    </submittedName>
</protein>
<dbReference type="PANTHER" id="PTHR11596">
    <property type="entry name" value="ALKALINE PHOSPHATASE"/>
    <property type="match status" value="1"/>
</dbReference>
<feature type="binding site" evidence="9">
    <location>
        <position position="278"/>
    </location>
    <ligand>
        <name>Zn(2+)</name>
        <dbReference type="ChEBI" id="CHEBI:29105"/>
        <label>2</label>
    </ligand>
</feature>
<feature type="domain" description="SLH" evidence="11">
    <location>
        <begin position="591"/>
        <end position="642"/>
    </location>
</feature>
<feature type="domain" description="SLH" evidence="11">
    <location>
        <begin position="466"/>
        <end position="526"/>
    </location>
</feature>
<feature type="binding site" evidence="9">
    <location>
        <position position="418"/>
    </location>
    <ligand>
        <name>Zn(2+)</name>
        <dbReference type="ChEBI" id="CHEBI:29105"/>
        <label>2</label>
    </ligand>
</feature>
<dbReference type="InterPro" id="IPR017850">
    <property type="entry name" value="Alkaline_phosphatase_core_sf"/>
</dbReference>
<proteinExistence type="inferred from homology"/>
<evidence type="ECO:0000256" key="3">
    <source>
        <dbReference type="ARBA" id="ARBA00022723"/>
    </source>
</evidence>
<name>A0A4Z0GX80_9BACI</name>
<dbReference type="STRING" id="192814.GCA_900166575_03296"/>
<evidence type="ECO:0000256" key="10">
    <source>
        <dbReference type="RuleBase" id="RU003946"/>
    </source>
</evidence>
<comment type="similarity">
    <text evidence="1 10">Belongs to the alkaline phosphatase family.</text>
</comment>
<dbReference type="Pfam" id="PF00395">
    <property type="entry name" value="SLH"/>
    <property type="match status" value="3"/>
</dbReference>
<dbReference type="Pfam" id="PF00245">
    <property type="entry name" value="Alk_phosphatase"/>
    <property type="match status" value="1"/>
</dbReference>
<comment type="cofactor">
    <cofactor evidence="9">
        <name>Mg(2+)</name>
        <dbReference type="ChEBI" id="CHEBI:18420"/>
    </cofactor>
    <text evidence="9">Binds 1 Mg(2+) ion.</text>
</comment>
<dbReference type="PANTHER" id="PTHR11596:SF5">
    <property type="entry name" value="ALKALINE PHOSPHATASE"/>
    <property type="match status" value="1"/>
</dbReference>
<feature type="binding site" evidence="9">
    <location>
        <position position="49"/>
    </location>
    <ligand>
        <name>Mg(2+)</name>
        <dbReference type="ChEBI" id="CHEBI:18420"/>
    </ligand>
</feature>
<evidence type="ECO:0000313" key="13">
    <source>
        <dbReference type="Proteomes" id="UP000297982"/>
    </source>
</evidence>
<dbReference type="SUPFAM" id="SSF53649">
    <property type="entry name" value="Alkaline phosphatase-like"/>
    <property type="match status" value="1"/>
</dbReference>
<dbReference type="PROSITE" id="PS51272">
    <property type="entry name" value="SLH"/>
    <property type="match status" value="3"/>
</dbReference>
<evidence type="ECO:0000256" key="4">
    <source>
        <dbReference type="ARBA" id="ARBA00022729"/>
    </source>
</evidence>
<reference evidence="12 13" key="1">
    <citation type="journal article" date="2003" name="Int. J. Syst. Evol. Microbiol.">
        <title>Halobacillus salinus sp. nov., isolated from a salt lake on the coast of the East Sea in Korea.</title>
        <authorList>
            <person name="Yoon J.H."/>
            <person name="Kang K.H."/>
            <person name="Park Y.H."/>
        </authorList>
    </citation>
    <scope>NUCLEOTIDE SEQUENCE [LARGE SCALE GENOMIC DNA]</scope>
    <source>
        <strain evidence="12 13">HSL-3</strain>
    </source>
</reference>
<evidence type="ECO:0000256" key="6">
    <source>
        <dbReference type="ARBA" id="ARBA00022833"/>
    </source>
</evidence>
<organism evidence="12 13">
    <name type="scientific">Halobacillus salinus</name>
    <dbReference type="NCBI Taxonomy" id="192814"/>
    <lineage>
        <taxon>Bacteria</taxon>
        <taxon>Bacillati</taxon>
        <taxon>Bacillota</taxon>
        <taxon>Bacilli</taxon>
        <taxon>Bacillales</taxon>
        <taxon>Bacillaceae</taxon>
        <taxon>Halobacillus</taxon>
    </lineage>
</organism>
<dbReference type="PROSITE" id="PS00123">
    <property type="entry name" value="ALKALINE_PHOSPHATASE"/>
    <property type="match status" value="1"/>
</dbReference>
<keyword evidence="6 9" id="KW-0862">Zinc</keyword>
<evidence type="ECO:0000256" key="8">
    <source>
        <dbReference type="PIRSR" id="PIRSR601952-1"/>
    </source>
</evidence>
<dbReference type="Gene3D" id="3.40.720.10">
    <property type="entry name" value="Alkaline Phosphatase, subunit A"/>
    <property type="match status" value="1"/>
</dbReference>
<feature type="active site" description="Phosphoserine intermediate" evidence="8">
    <location>
        <position position="99"/>
    </location>
</feature>
<evidence type="ECO:0000256" key="1">
    <source>
        <dbReference type="ARBA" id="ARBA00005984"/>
    </source>
</evidence>
<keyword evidence="5" id="KW-0378">Hydrolase</keyword>
<feature type="binding site" evidence="9">
    <location>
        <position position="282"/>
    </location>
    <ligand>
        <name>Zn(2+)</name>
        <dbReference type="ChEBI" id="CHEBI:29105"/>
        <label>2</label>
    </ligand>
</feature>
<dbReference type="RefSeq" id="WP_135328034.1">
    <property type="nucleotide sequence ID" value="NZ_SRJC01000003.1"/>
</dbReference>
<dbReference type="GO" id="GO:0046872">
    <property type="term" value="F:metal ion binding"/>
    <property type="evidence" value="ECO:0007669"/>
    <property type="project" value="UniProtKB-KW"/>
</dbReference>
<evidence type="ECO:0000313" key="12">
    <source>
        <dbReference type="EMBL" id="TGB02400.1"/>
    </source>
</evidence>
<keyword evidence="7 9" id="KW-0460">Magnesium</keyword>
<keyword evidence="3 9" id="KW-0479">Metal-binding</keyword>
<dbReference type="CDD" id="cd16012">
    <property type="entry name" value="ALP"/>
    <property type="match status" value="1"/>
</dbReference>
<comment type="caution">
    <text evidence="12">The sequence shown here is derived from an EMBL/GenBank/DDBJ whole genome shotgun (WGS) entry which is preliminary data.</text>
</comment>
<dbReference type="InterPro" id="IPR018299">
    <property type="entry name" value="Alkaline_phosphatase_AS"/>
</dbReference>
<dbReference type="AlphaFoldDB" id="A0A4Z0GX80"/>
<feature type="binding site" evidence="9">
    <location>
        <position position="49"/>
    </location>
    <ligand>
        <name>Zn(2+)</name>
        <dbReference type="ChEBI" id="CHEBI:29105"/>
        <label>2</label>
    </ligand>
</feature>
<keyword evidence="13" id="KW-1185">Reference proteome</keyword>
<feature type="domain" description="SLH" evidence="11">
    <location>
        <begin position="527"/>
        <end position="590"/>
    </location>
</feature>
<evidence type="ECO:0000256" key="7">
    <source>
        <dbReference type="ARBA" id="ARBA00022842"/>
    </source>
</evidence>
<evidence type="ECO:0000256" key="2">
    <source>
        <dbReference type="ARBA" id="ARBA00022553"/>
    </source>
</evidence>
<dbReference type="SMART" id="SM00098">
    <property type="entry name" value="alkPPc"/>
    <property type="match status" value="1"/>
</dbReference>
<feature type="binding site" evidence="9">
    <location>
        <position position="321"/>
    </location>
    <ligand>
        <name>Zn(2+)</name>
        <dbReference type="ChEBI" id="CHEBI:29105"/>
        <label>2</label>
    </ligand>
</feature>
<feature type="binding site" evidence="9">
    <location>
        <position position="150"/>
    </location>
    <ligand>
        <name>Mg(2+)</name>
        <dbReference type="ChEBI" id="CHEBI:18420"/>
    </ligand>
</feature>
<dbReference type="Gene3D" id="1.10.60.40">
    <property type="match status" value="1"/>
</dbReference>
<feature type="binding site" evidence="9">
    <location>
        <position position="152"/>
    </location>
    <ligand>
        <name>Mg(2+)</name>
        <dbReference type="ChEBI" id="CHEBI:18420"/>
    </ligand>
</feature>
<comment type="cofactor">
    <cofactor evidence="9">
        <name>Zn(2+)</name>
        <dbReference type="ChEBI" id="CHEBI:29105"/>
    </cofactor>
    <text evidence="9">Binds 2 Zn(2+) ions.</text>
</comment>
<evidence type="ECO:0000256" key="5">
    <source>
        <dbReference type="ARBA" id="ARBA00022801"/>
    </source>
</evidence>
<dbReference type="InterPro" id="IPR001952">
    <property type="entry name" value="Alkaline_phosphatase"/>
</dbReference>
<evidence type="ECO:0000256" key="9">
    <source>
        <dbReference type="PIRSR" id="PIRSR601952-2"/>
    </source>
</evidence>
<evidence type="ECO:0000259" key="11">
    <source>
        <dbReference type="PROSITE" id="PS51272"/>
    </source>
</evidence>
<dbReference type="EMBL" id="SRJC01000003">
    <property type="protein sequence ID" value="TGB02400.1"/>
    <property type="molecule type" value="Genomic_DNA"/>
</dbReference>
<feature type="binding site" evidence="9">
    <location>
        <position position="320"/>
    </location>
    <ligand>
        <name>Zn(2+)</name>
        <dbReference type="ChEBI" id="CHEBI:29105"/>
        <label>2</label>
    </ligand>
</feature>
<dbReference type="GO" id="GO:0004035">
    <property type="term" value="F:alkaline phosphatase activity"/>
    <property type="evidence" value="ECO:0007669"/>
    <property type="project" value="TreeGrafter"/>
</dbReference>
<gene>
    <name evidence="12" type="ORF">E4663_13750</name>
</gene>
<sequence length="642" mass="70370">MFNNDKIKKLCKVALASTLAATGFLSVKPAVTNAEEHNEIENVIFMIGDGMGPAYTTGYRHMADSDQSNTLLDPTVFDEYLVGMQTTHPDDPVEDITDSAAAATAMASGIKTYNGAIGVDNDESEAETIIERAVKSNKSTGIVATSQINHATPAAYGSHDASRKNYDAIANDYFDNMIDGEHVFDVMLGGGTNYYDRDDRNLTEEFQNDGYDYVTSREEMMASDADQVLGLFAPVGLPKMIDRTDETPSLEEMTTTAIEKLERDEDGFFLMVEGSQIDWAGHDNDVVGAMSEMEDFAQAFEAVMEYARKDEHTLVITTADHSTGGLSIGARGPYEFDPAPIKAAKRTPDWMSEQIASGEDAQSILEQYIDFDLTEDELQSVLDAEKNAKEGEVQGDVDAAIERIFDVRSGTGWTSSGHTAVDVPVYAFGPGSDQFAGLIDNTDQANKLFEILKNNAGDDDDQGENEGSEFEDVKEGDFGYEEIMKLYRDGIIKGYSKTEFKPDLDLNRGQAALLFMRALDLEATNTEETPFSDMDESSPYYEAAVAAKEAGIFEGNGKGEFNGKDSLTREQMASVLVRAFDLEGDSSDVEIKDEEKIAGYHKEDVVTLYQNGITTGHTDGTFAPKDEVSRAQFSVFLYRATK</sequence>
<keyword evidence="4" id="KW-0732">Signal</keyword>
<dbReference type="InterPro" id="IPR001119">
    <property type="entry name" value="SLH_dom"/>
</dbReference>
<accession>A0A4Z0GX80</accession>
<dbReference type="Proteomes" id="UP000297982">
    <property type="component" value="Unassembled WGS sequence"/>
</dbReference>
<feature type="binding site" evidence="9">
    <location>
        <position position="273"/>
    </location>
    <ligand>
        <name>Mg(2+)</name>
        <dbReference type="ChEBI" id="CHEBI:18420"/>
    </ligand>
</feature>